<accession>A0AAD6WWB7</accession>
<sequence length="1317" mass="146599">MQHDTEREALHELLSTHLEPGHRVAPTATTMDIEEALADEAYYTGGLVHCAMQPMEEDTPFLERAPSPTDPYFTSATTDVELALLRNDEDFFVAREEEPMDVDPDTDPEDYPFGGEQQEDDQGGEQDEDDDVDDEQQDVLMEDQTFVALDVYAAEGNGESSGEDDDDDSAEAQARAFDLLNYQTDMSMILKGWTQKPGGTALPDPPSRAHSPRWHSRPTSPLSRPHIALADSAVCPPSPVMYPIPESQLDARTPSPDRPDTTPLFLGSPTPSREPTPPPAHDFPVQEDTDQEDDDDEEEERAAPRVRIPARLARFLDLEAQDADGDEEEEEEIMNDRGFIDDSPHNDQAGPSTLPPPLPSNFDDAEQLAADIVRRYRRNPVRPPIEEDEDYDDDENPHWQPPRLTVGDINLDFLPSIDDPEMYRVLVGRGREFAFLTWLLKLAEDGYNTHVRTAFCRPDTPGTVFVEVTSGKFLDWALKNQRMRRGQLVPLNERRALLKMPPIEDTDNGWCRIAKPRNQKNPDFKLYTGDLAIRSGSDVAVVPRLKRRQDNAARLDRPPQRLFQAERVKDAVSSVQYSENGRWCKYHGQIFGTTGGLLFLSDVTVVKCTAPATDKEIEFFRPSNQQIRFPDAAAKRSLAIAAGDLVLVPEGARAKYIRGRKEIEKDAGGVWEDGTVGVVVRCCRVEGARFALVQVDYPYNGTAGVDETGVLERPGPHPTKRQALDCKRLDNMFASVTPNPPPPTRPPPFWISTDFLCHHLLRIPRMLAHNDRVHVVRQHSSEDIVGVVGRVLSIDTDRDDTRMLSVTLQPLPPPVLDGPAEDNEPNPEPITVPIHHLEIRFMLGDWVEITRGEHVGQQGFIIGLYSAGVAEIFNFTTMRDLHTGAPRLPNREAVEEANEHGITVTVPTNHLKFANAGKAPLPTVSTPASIFTPNPIFQDAAGPSGGGPKETPTYWDRKMRAHFSKLFHSGKEFTGRDVTVVGKHDLKGRQGRVMGWSFPARPYKNHKNYVTSYKLAQELLLAEGAQSRQPDNNKTLFEGVKIQVQLARSGYEAGYITNMDIHSVQDSATGLPLSQAVLVPIHWQRTAPVRAQTPPPDPPRSRTELWTGPDPQETPAQKAAAEAKKKEEDGSWLAEVEFRGKRIDVVLDTMTYSASHAKKWAERNTKNHGVDGWVCLDVDSLVGKKKLSVRTSPFGHPVNVPPENLRPARTMKQVSVNPSTTSIADESTRVIIIGPDHERSTAHRGRYARTMPGAAQAPAAGLIQVQFEMTLLGVDGGHGWFPLHSLCRALNKTPSGYNHLTTSAFFEPGVDYYDGRH</sequence>
<feature type="region of interest" description="Disordered" evidence="1">
    <location>
        <begin position="97"/>
        <end position="176"/>
    </location>
</feature>
<gene>
    <name evidence="2" type="ORF">C8F04DRAFT_1266791</name>
</gene>
<feature type="region of interest" description="Disordered" evidence="1">
    <location>
        <begin position="381"/>
        <end position="402"/>
    </location>
</feature>
<feature type="compositionally biased region" description="Acidic residues" evidence="1">
    <location>
        <begin position="386"/>
        <end position="395"/>
    </location>
</feature>
<dbReference type="EMBL" id="JARJCM010000121">
    <property type="protein sequence ID" value="KAJ7027682.1"/>
    <property type="molecule type" value="Genomic_DNA"/>
</dbReference>
<dbReference type="GO" id="GO:0032784">
    <property type="term" value="P:regulation of DNA-templated transcription elongation"/>
    <property type="evidence" value="ECO:0007669"/>
    <property type="project" value="InterPro"/>
</dbReference>
<dbReference type="GO" id="GO:0006357">
    <property type="term" value="P:regulation of transcription by RNA polymerase II"/>
    <property type="evidence" value="ECO:0007669"/>
    <property type="project" value="InterPro"/>
</dbReference>
<dbReference type="GO" id="GO:0006368">
    <property type="term" value="P:transcription elongation by RNA polymerase II"/>
    <property type="evidence" value="ECO:0007669"/>
    <property type="project" value="TreeGrafter"/>
</dbReference>
<feature type="compositionally biased region" description="Pro residues" evidence="1">
    <location>
        <begin position="272"/>
        <end position="281"/>
    </location>
</feature>
<feature type="compositionally biased region" description="Basic and acidic residues" evidence="1">
    <location>
        <begin position="334"/>
        <end position="345"/>
    </location>
</feature>
<feature type="region of interest" description="Disordered" evidence="1">
    <location>
        <begin position="191"/>
        <end position="363"/>
    </location>
</feature>
<feature type="region of interest" description="Disordered" evidence="1">
    <location>
        <begin position="1087"/>
        <end position="1114"/>
    </location>
</feature>
<organism evidence="2 3">
    <name type="scientific">Mycena alexandri</name>
    <dbReference type="NCBI Taxonomy" id="1745969"/>
    <lineage>
        <taxon>Eukaryota</taxon>
        <taxon>Fungi</taxon>
        <taxon>Dikarya</taxon>
        <taxon>Basidiomycota</taxon>
        <taxon>Agaricomycotina</taxon>
        <taxon>Agaricomycetes</taxon>
        <taxon>Agaricomycetidae</taxon>
        <taxon>Agaricales</taxon>
        <taxon>Marasmiineae</taxon>
        <taxon>Mycenaceae</taxon>
        <taxon>Mycena</taxon>
    </lineage>
</organism>
<dbReference type="GO" id="GO:0003729">
    <property type="term" value="F:mRNA binding"/>
    <property type="evidence" value="ECO:0007669"/>
    <property type="project" value="TreeGrafter"/>
</dbReference>
<dbReference type="PANTHER" id="PTHR11125">
    <property type="entry name" value="SUPPRESSOR OF TY 5"/>
    <property type="match status" value="1"/>
</dbReference>
<feature type="compositionally biased region" description="Acidic residues" evidence="1">
    <location>
        <begin position="319"/>
        <end position="333"/>
    </location>
</feature>
<feature type="compositionally biased region" description="Acidic residues" evidence="1">
    <location>
        <begin position="285"/>
        <end position="300"/>
    </location>
</feature>
<proteinExistence type="predicted"/>
<comment type="caution">
    <text evidence="2">The sequence shown here is derived from an EMBL/GenBank/DDBJ whole genome shotgun (WGS) entry which is preliminary data.</text>
</comment>
<feature type="compositionally biased region" description="Acidic residues" evidence="1">
    <location>
        <begin position="117"/>
        <end position="141"/>
    </location>
</feature>
<dbReference type="InterPro" id="IPR036735">
    <property type="entry name" value="NGN_dom_sf"/>
</dbReference>
<dbReference type="Gene3D" id="3.30.70.940">
    <property type="entry name" value="NusG, N-terminal domain"/>
    <property type="match status" value="1"/>
</dbReference>
<evidence type="ECO:0000313" key="2">
    <source>
        <dbReference type="EMBL" id="KAJ7027682.1"/>
    </source>
</evidence>
<dbReference type="PANTHER" id="PTHR11125:SF7">
    <property type="entry name" value="TRANSCRIPTION ELONGATION FACTOR SPT5"/>
    <property type="match status" value="1"/>
</dbReference>
<evidence type="ECO:0008006" key="4">
    <source>
        <dbReference type="Google" id="ProtNLM"/>
    </source>
</evidence>
<feature type="compositionally biased region" description="Acidic residues" evidence="1">
    <location>
        <begin position="98"/>
        <end position="110"/>
    </location>
</feature>
<name>A0AAD6WWB7_9AGAR</name>
<dbReference type="InterPro" id="IPR039659">
    <property type="entry name" value="SPT5"/>
</dbReference>
<protein>
    <recommendedName>
        <fullName evidence="4">Chromatin elongation factor spt5</fullName>
    </recommendedName>
</protein>
<feature type="compositionally biased region" description="Acidic residues" evidence="1">
    <location>
        <begin position="161"/>
        <end position="170"/>
    </location>
</feature>
<evidence type="ECO:0000256" key="1">
    <source>
        <dbReference type="SAM" id="MobiDB-lite"/>
    </source>
</evidence>
<evidence type="ECO:0000313" key="3">
    <source>
        <dbReference type="Proteomes" id="UP001218188"/>
    </source>
</evidence>
<dbReference type="Proteomes" id="UP001218188">
    <property type="component" value="Unassembled WGS sequence"/>
</dbReference>
<dbReference type="GO" id="GO:0032044">
    <property type="term" value="C:DSIF complex"/>
    <property type="evidence" value="ECO:0007669"/>
    <property type="project" value="TreeGrafter"/>
</dbReference>
<reference evidence="2" key="1">
    <citation type="submission" date="2023-03" db="EMBL/GenBank/DDBJ databases">
        <title>Massive genome expansion in bonnet fungi (Mycena s.s.) driven by repeated elements and novel gene families across ecological guilds.</title>
        <authorList>
            <consortium name="Lawrence Berkeley National Laboratory"/>
            <person name="Harder C.B."/>
            <person name="Miyauchi S."/>
            <person name="Viragh M."/>
            <person name="Kuo A."/>
            <person name="Thoen E."/>
            <person name="Andreopoulos B."/>
            <person name="Lu D."/>
            <person name="Skrede I."/>
            <person name="Drula E."/>
            <person name="Henrissat B."/>
            <person name="Morin E."/>
            <person name="Kohler A."/>
            <person name="Barry K."/>
            <person name="LaButti K."/>
            <person name="Morin E."/>
            <person name="Salamov A."/>
            <person name="Lipzen A."/>
            <person name="Mereny Z."/>
            <person name="Hegedus B."/>
            <person name="Baldrian P."/>
            <person name="Stursova M."/>
            <person name="Weitz H."/>
            <person name="Taylor A."/>
            <person name="Grigoriev I.V."/>
            <person name="Nagy L.G."/>
            <person name="Martin F."/>
            <person name="Kauserud H."/>
        </authorList>
    </citation>
    <scope>NUCLEOTIDE SEQUENCE</scope>
    <source>
        <strain evidence="2">CBHHK200</strain>
    </source>
</reference>
<keyword evidence="3" id="KW-1185">Reference proteome</keyword>